<keyword evidence="2" id="KW-1185">Reference proteome</keyword>
<reference evidence="1 2" key="1">
    <citation type="submission" date="2020-08" db="EMBL/GenBank/DDBJ databases">
        <title>Cohnella phylogeny.</title>
        <authorList>
            <person name="Dunlap C."/>
        </authorList>
    </citation>
    <scope>NUCLEOTIDE SEQUENCE [LARGE SCALE GENOMIC DNA]</scope>
    <source>
        <strain evidence="1 2">CBP 2801</strain>
    </source>
</reference>
<dbReference type="AlphaFoldDB" id="A0A7X0SSD5"/>
<organism evidence="1 2">
    <name type="scientific">Cohnella zeiphila</name>
    <dbReference type="NCBI Taxonomy" id="2761120"/>
    <lineage>
        <taxon>Bacteria</taxon>
        <taxon>Bacillati</taxon>
        <taxon>Bacillota</taxon>
        <taxon>Bacilli</taxon>
        <taxon>Bacillales</taxon>
        <taxon>Paenibacillaceae</taxon>
        <taxon>Cohnella</taxon>
    </lineage>
</organism>
<dbReference type="EMBL" id="JACJVO010000045">
    <property type="protein sequence ID" value="MBB6735241.1"/>
    <property type="molecule type" value="Genomic_DNA"/>
</dbReference>
<gene>
    <name evidence="1" type="ORF">H7C18_30445</name>
</gene>
<evidence type="ECO:0000313" key="2">
    <source>
        <dbReference type="Proteomes" id="UP000564644"/>
    </source>
</evidence>
<evidence type="ECO:0000313" key="1">
    <source>
        <dbReference type="EMBL" id="MBB6735241.1"/>
    </source>
</evidence>
<name>A0A7X0SSD5_9BACL</name>
<dbReference type="Proteomes" id="UP000564644">
    <property type="component" value="Unassembled WGS sequence"/>
</dbReference>
<comment type="caution">
    <text evidence="1">The sequence shown here is derived from an EMBL/GenBank/DDBJ whole genome shotgun (WGS) entry which is preliminary data.</text>
</comment>
<protein>
    <submittedName>
        <fullName evidence="1">Uncharacterized protein</fullName>
    </submittedName>
</protein>
<dbReference type="RefSeq" id="WP_185132887.1">
    <property type="nucleotide sequence ID" value="NZ_JACJVO010000045.1"/>
</dbReference>
<accession>A0A7X0SSD5</accession>
<sequence>MNSSEEKKKMIGLMAREAGLLEDPRWLERLDEPVPLWVMLEILLKWIDRTERRDGPFD</sequence>
<proteinExistence type="predicted"/>